<keyword evidence="3 8" id="KW-0812">Transmembrane</keyword>
<dbReference type="GO" id="GO:0005886">
    <property type="term" value="C:plasma membrane"/>
    <property type="evidence" value="ECO:0007669"/>
    <property type="project" value="UniProtKB-SubCell"/>
</dbReference>
<evidence type="ECO:0000313" key="11">
    <source>
        <dbReference type="Proteomes" id="UP000655044"/>
    </source>
</evidence>
<accession>A0A8J3S5C1</accession>
<dbReference type="AlphaFoldDB" id="A0A8J3S5C1"/>
<evidence type="ECO:0000256" key="1">
    <source>
        <dbReference type="ARBA" id="ARBA00004236"/>
    </source>
</evidence>
<keyword evidence="2" id="KW-1003">Cell membrane</keyword>
<proteinExistence type="predicted"/>
<keyword evidence="5 8" id="KW-1133">Transmembrane helix</keyword>
<feature type="transmembrane region" description="Helical" evidence="8">
    <location>
        <begin position="45"/>
        <end position="65"/>
    </location>
</feature>
<comment type="subcellular location">
    <subcellularLocation>
        <location evidence="1">Cell membrane</location>
    </subcellularLocation>
</comment>
<keyword evidence="11" id="KW-1185">Reference proteome</keyword>
<dbReference type="EMBL" id="BOOI01000046">
    <property type="protein sequence ID" value="GIH86410.1"/>
    <property type="molecule type" value="Genomic_DNA"/>
</dbReference>
<comment type="caution">
    <text evidence="10">The sequence shown here is derived from an EMBL/GenBank/DDBJ whole genome shotgun (WGS) entry which is preliminary data.</text>
</comment>
<evidence type="ECO:0000256" key="7">
    <source>
        <dbReference type="ARBA" id="ARBA00023136"/>
    </source>
</evidence>
<keyword evidence="6" id="KW-0051">Antiviral defense</keyword>
<organism evidence="10 11">
    <name type="scientific">Planobispora rosea</name>
    <dbReference type="NCBI Taxonomy" id="35762"/>
    <lineage>
        <taxon>Bacteria</taxon>
        <taxon>Bacillati</taxon>
        <taxon>Actinomycetota</taxon>
        <taxon>Actinomycetes</taxon>
        <taxon>Streptosporangiales</taxon>
        <taxon>Streptosporangiaceae</taxon>
        <taxon>Planobispora</taxon>
    </lineage>
</organism>
<evidence type="ECO:0000256" key="4">
    <source>
        <dbReference type="ARBA" id="ARBA00022741"/>
    </source>
</evidence>
<dbReference type="GO" id="GO:0000166">
    <property type="term" value="F:nucleotide binding"/>
    <property type="evidence" value="ECO:0007669"/>
    <property type="project" value="UniProtKB-KW"/>
</dbReference>
<evidence type="ECO:0000256" key="3">
    <source>
        <dbReference type="ARBA" id="ARBA00022692"/>
    </source>
</evidence>
<feature type="domain" description="Pycsar effector protein" evidence="9">
    <location>
        <begin position="26"/>
        <end position="167"/>
    </location>
</feature>
<dbReference type="InterPro" id="IPR043760">
    <property type="entry name" value="PycTM_dom"/>
</dbReference>
<dbReference type="RefSeq" id="WP_189242987.1">
    <property type="nucleotide sequence ID" value="NZ_BMQP01000026.1"/>
</dbReference>
<protein>
    <recommendedName>
        <fullName evidence="9">Pycsar effector protein domain-containing protein</fullName>
    </recommendedName>
</protein>
<dbReference type="Proteomes" id="UP000655044">
    <property type="component" value="Unassembled WGS sequence"/>
</dbReference>
<dbReference type="GO" id="GO:0051607">
    <property type="term" value="P:defense response to virus"/>
    <property type="evidence" value="ECO:0007669"/>
    <property type="project" value="UniProtKB-KW"/>
</dbReference>
<evidence type="ECO:0000256" key="8">
    <source>
        <dbReference type="SAM" id="Phobius"/>
    </source>
</evidence>
<evidence type="ECO:0000259" key="9">
    <source>
        <dbReference type="Pfam" id="PF18967"/>
    </source>
</evidence>
<keyword evidence="4" id="KW-0547">Nucleotide-binding</keyword>
<evidence type="ECO:0000313" key="10">
    <source>
        <dbReference type="EMBL" id="GIH86410.1"/>
    </source>
</evidence>
<feature type="transmembrane region" description="Helical" evidence="8">
    <location>
        <begin position="152"/>
        <end position="171"/>
    </location>
</feature>
<dbReference type="Pfam" id="PF18967">
    <property type="entry name" value="PycTM"/>
    <property type="match status" value="1"/>
</dbReference>
<sequence length="172" mass="17816">MMPTPSTRSVPAGTGLQPQDRQAILQAEAEAACTELGRIDIKATALLSMAGTMFAIASAAITVKVPPPAELSAVGLGTVFLAAAIVMLLIVIRPALPRRGQNGYGFAAHAEATGPDELVTALTADPEHRLATEVLRLSLLARAKYTRLRRGVHLLLAALAVLVAALPLGVLA</sequence>
<evidence type="ECO:0000256" key="6">
    <source>
        <dbReference type="ARBA" id="ARBA00023118"/>
    </source>
</evidence>
<keyword evidence="7 8" id="KW-0472">Membrane</keyword>
<feature type="transmembrane region" description="Helical" evidence="8">
    <location>
        <begin position="71"/>
        <end position="92"/>
    </location>
</feature>
<reference evidence="10" key="1">
    <citation type="submission" date="2021-01" db="EMBL/GenBank/DDBJ databases">
        <title>Whole genome shotgun sequence of Planobispora rosea NBRC 15558.</title>
        <authorList>
            <person name="Komaki H."/>
            <person name="Tamura T."/>
        </authorList>
    </citation>
    <scope>NUCLEOTIDE SEQUENCE</scope>
    <source>
        <strain evidence="10">NBRC 15558</strain>
    </source>
</reference>
<evidence type="ECO:0000256" key="5">
    <source>
        <dbReference type="ARBA" id="ARBA00022989"/>
    </source>
</evidence>
<name>A0A8J3S5C1_PLARO</name>
<evidence type="ECO:0000256" key="2">
    <source>
        <dbReference type="ARBA" id="ARBA00022475"/>
    </source>
</evidence>
<gene>
    <name evidence="10" type="ORF">Pro02_48180</name>
</gene>